<dbReference type="Proteomes" id="UP000276603">
    <property type="component" value="Unassembled WGS sequence"/>
</dbReference>
<sequence length="311" mass="34608">MEMHDQIAIGVDVGGSHIVSAAVSLKELRILPGTTFSVKVDNKAAKEMVLETWSTAINETMARIPDKENINIGFAIPGPFDYCRGIALYEGENDKYTNMYGVSVPKELIRYLDSENVNFRFLNDATSFGVGVATQGDAKQYPKIIVVTLGTGFGSAFVKDGIPQVNHAEVPKNGCLWDKPFKQGIGDDYFSTRWCIKRYQELSSEKVKGVKEIAEANNIHTQIVFEEFGANMAEFMIPFIQKFRPELLVLGGNISNASRFFLPTLKSRIQSAGHNINFEISLLMEDAAILGSAQLFNIHFWNQVKNDLPNI</sequence>
<name>A0A3B0CB20_9FLAO</name>
<reference evidence="2 3" key="1">
    <citation type="submission" date="2018-10" db="EMBL/GenBank/DDBJ databases">
        <title>Ulvibacterium marinum gen. nov., sp. nov., a novel marine bacterium of the family Flavobacteriaceae, isolated from a culture of the green alga Ulva prolifera.</title>
        <authorList>
            <person name="Zhang Z."/>
        </authorList>
    </citation>
    <scope>NUCLEOTIDE SEQUENCE [LARGE SCALE GENOMIC DNA]</scope>
    <source>
        <strain evidence="2 3">CCMM003</strain>
    </source>
</reference>
<dbReference type="InterPro" id="IPR043129">
    <property type="entry name" value="ATPase_NBD"/>
</dbReference>
<dbReference type="SUPFAM" id="SSF53067">
    <property type="entry name" value="Actin-like ATPase domain"/>
    <property type="match status" value="1"/>
</dbReference>
<evidence type="ECO:0000313" key="2">
    <source>
        <dbReference type="EMBL" id="RKN83003.1"/>
    </source>
</evidence>
<organism evidence="2 3">
    <name type="scientific">Ulvibacterium marinum</name>
    <dbReference type="NCBI Taxonomy" id="2419782"/>
    <lineage>
        <taxon>Bacteria</taxon>
        <taxon>Pseudomonadati</taxon>
        <taxon>Bacteroidota</taxon>
        <taxon>Flavobacteriia</taxon>
        <taxon>Flavobacteriales</taxon>
        <taxon>Flavobacteriaceae</taxon>
        <taxon>Ulvibacterium</taxon>
    </lineage>
</organism>
<comment type="similarity">
    <text evidence="1">Belongs to the ROK (NagC/XylR) family.</text>
</comment>
<dbReference type="CDD" id="cd23763">
    <property type="entry name" value="ASKHA_ATPase_ROK"/>
    <property type="match status" value="1"/>
</dbReference>
<dbReference type="EMBL" id="RBCJ01000001">
    <property type="protein sequence ID" value="RKN83003.1"/>
    <property type="molecule type" value="Genomic_DNA"/>
</dbReference>
<dbReference type="RefSeq" id="WP_120710210.1">
    <property type="nucleotide sequence ID" value="NZ_RBCJ01000001.1"/>
</dbReference>
<dbReference type="Pfam" id="PF00480">
    <property type="entry name" value="ROK"/>
    <property type="match status" value="1"/>
</dbReference>
<evidence type="ECO:0000256" key="1">
    <source>
        <dbReference type="ARBA" id="ARBA00006479"/>
    </source>
</evidence>
<accession>A0A3B0CB20</accession>
<dbReference type="AlphaFoldDB" id="A0A3B0CB20"/>
<gene>
    <name evidence="2" type="ORF">D7Z94_03945</name>
</gene>
<comment type="caution">
    <text evidence="2">The sequence shown here is derived from an EMBL/GenBank/DDBJ whole genome shotgun (WGS) entry which is preliminary data.</text>
</comment>
<proteinExistence type="inferred from homology"/>
<keyword evidence="3" id="KW-1185">Reference proteome</keyword>
<protein>
    <submittedName>
        <fullName evidence="2">ROK family protein</fullName>
    </submittedName>
</protein>
<dbReference type="InterPro" id="IPR000600">
    <property type="entry name" value="ROK"/>
</dbReference>
<evidence type="ECO:0000313" key="3">
    <source>
        <dbReference type="Proteomes" id="UP000276603"/>
    </source>
</evidence>
<dbReference type="PANTHER" id="PTHR18964">
    <property type="entry name" value="ROK (REPRESSOR, ORF, KINASE) FAMILY"/>
    <property type="match status" value="1"/>
</dbReference>
<dbReference type="Gene3D" id="3.30.420.40">
    <property type="match status" value="2"/>
</dbReference>
<dbReference type="OrthoDB" id="49666at2"/>
<dbReference type="PANTHER" id="PTHR18964:SF149">
    <property type="entry name" value="BIFUNCTIONAL UDP-N-ACETYLGLUCOSAMINE 2-EPIMERASE_N-ACETYLMANNOSAMINE KINASE"/>
    <property type="match status" value="1"/>
</dbReference>